<organism evidence="1 2">
    <name type="scientific">Methanocaldococcus vulcanius (strain ATCC 700851 / DSM 12094 / M7)</name>
    <name type="common">Methanococcus vulcanius</name>
    <dbReference type="NCBI Taxonomy" id="579137"/>
    <lineage>
        <taxon>Archaea</taxon>
        <taxon>Methanobacteriati</taxon>
        <taxon>Methanobacteriota</taxon>
        <taxon>Methanomada group</taxon>
        <taxon>Methanococci</taxon>
        <taxon>Methanococcales</taxon>
        <taxon>Methanocaldococcaceae</taxon>
        <taxon>Methanocaldococcus</taxon>
    </lineage>
</organism>
<evidence type="ECO:0000313" key="1">
    <source>
        <dbReference type="EMBL" id="ACX73237.1"/>
    </source>
</evidence>
<dbReference type="HOGENOM" id="CLU_3401579_0_0_2"/>
<dbReference type="STRING" id="579137.Metvu_1384"/>
<reference evidence="1" key="1">
    <citation type="submission" date="2009-10" db="EMBL/GenBank/DDBJ databases">
        <title>Complete sequence of chromosome of Methanocaldococcus vulcanius M7.</title>
        <authorList>
            <consortium name="US DOE Joint Genome Institute"/>
            <person name="Lucas S."/>
            <person name="Copeland A."/>
            <person name="Lapidus A."/>
            <person name="Glavina del Rio T."/>
            <person name="Dalin E."/>
            <person name="Tice H."/>
            <person name="Bruce D."/>
            <person name="Goodwin L."/>
            <person name="Pitluck S."/>
            <person name="Lcollab F.I."/>
            <person name="Brettin T."/>
            <person name="Detter J.C."/>
            <person name="Han C."/>
            <person name="Tapia R."/>
            <person name="Kuske C.R."/>
            <person name="Schmutz J."/>
            <person name="Larimer F."/>
            <person name="Land M."/>
            <person name="Hauser L."/>
            <person name="Kyrpides N."/>
            <person name="Ovchinikova G."/>
            <person name="Sieprawska-Lupa M."/>
            <person name="Whitman W.B."/>
            <person name="Woyke T."/>
        </authorList>
    </citation>
    <scope>NUCLEOTIDE SEQUENCE [LARGE SCALE GENOMIC DNA]</scope>
    <source>
        <strain evidence="1">M7</strain>
    </source>
</reference>
<dbReference type="Proteomes" id="UP000002063">
    <property type="component" value="Chromosome"/>
</dbReference>
<dbReference type="AlphaFoldDB" id="C9RI35"/>
<gene>
    <name evidence="1" type="ordered locus">Metvu_1384</name>
</gene>
<protein>
    <submittedName>
        <fullName evidence="1">Uncharacterized protein</fullName>
    </submittedName>
</protein>
<sequence>MEIRATKEEILRYVDNKFNQIKILIIIIII</sequence>
<dbReference type="KEGG" id="mvu:Metvu_1384"/>
<name>C9RI35_METVM</name>
<evidence type="ECO:0000313" key="2">
    <source>
        <dbReference type="Proteomes" id="UP000002063"/>
    </source>
</evidence>
<accession>C9RI35</accession>
<keyword evidence="2" id="KW-1185">Reference proteome</keyword>
<dbReference type="EMBL" id="CP001787">
    <property type="protein sequence ID" value="ACX73237.1"/>
    <property type="molecule type" value="Genomic_DNA"/>
</dbReference>
<proteinExistence type="predicted"/>